<proteinExistence type="predicted"/>
<gene>
    <name evidence="1" type="ORF">DWV29_07200</name>
</gene>
<dbReference type="AlphaFoldDB" id="A0A413FIB0"/>
<comment type="caution">
    <text evidence="1">The sequence shown here is derived from an EMBL/GenBank/DDBJ whole genome shotgun (WGS) entry which is preliminary data.</text>
</comment>
<dbReference type="Proteomes" id="UP000283880">
    <property type="component" value="Unassembled WGS sequence"/>
</dbReference>
<dbReference type="EMBL" id="QSBM01000004">
    <property type="protein sequence ID" value="RGX30946.1"/>
    <property type="molecule type" value="Genomic_DNA"/>
</dbReference>
<accession>A0A413FIB0</accession>
<name>A0A413FIB0_9FIRM</name>
<dbReference type="OrthoDB" id="1001636at2"/>
<dbReference type="RefSeq" id="WP_117777230.1">
    <property type="nucleotide sequence ID" value="NZ_QSBM01000004.1"/>
</dbReference>
<evidence type="ECO:0000313" key="1">
    <source>
        <dbReference type="EMBL" id="RGX30946.1"/>
    </source>
</evidence>
<organism evidence="1 2">
    <name type="scientific">Enterocloster asparagiformis</name>
    <dbReference type="NCBI Taxonomy" id="333367"/>
    <lineage>
        <taxon>Bacteria</taxon>
        <taxon>Bacillati</taxon>
        <taxon>Bacillota</taxon>
        <taxon>Clostridia</taxon>
        <taxon>Lachnospirales</taxon>
        <taxon>Lachnospiraceae</taxon>
        <taxon>Enterocloster</taxon>
    </lineage>
</organism>
<protein>
    <submittedName>
        <fullName evidence="1">Uncharacterized protein</fullName>
    </submittedName>
</protein>
<sequence length="99" mass="11694">MKKRLKRKIEKRRRAEVHRVLDLVLDINGLGRRQEKLTGNLPTAFFDFSGHTAFLYVRVCENGWREKSRPDYTSDTPIDQKHLLQTINDLEVMKRVLSV</sequence>
<evidence type="ECO:0000313" key="2">
    <source>
        <dbReference type="Proteomes" id="UP000283880"/>
    </source>
</evidence>
<reference evidence="1 2" key="1">
    <citation type="submission" date="2018-08" db="EMBL/GenBank/DDBJ databases">
        <title>A genome reference for cultivated species of the human gut microbiota.</title>
        <authorList>
            <person name="Zou Y."/>
            <person name="Xue W."/>
            <person name="Luo G."/>
        </authorList>
    </citation>
    <scope>NUCLEOTIDE SEQUENCE [LARGE SCALE GENOMIC DNA]</scope>
    <source>
        <strain evidence="1 2">AF04-15</strain>
    </source>
</reference>